<dbReference type="Proteomes" id="UP000038009">
    <property type="component" value="Unassembled WGS sequence"/>
</dbReference>
<dbReference type="InterPro" id="IPR003827">
    <property type="entry name" value="tRNA_yW-synthesising"/>
</dbReference>
<keyword evidence="6" id="KW-0819">tRNA processing</keyword>
<gene>
    <name evidence="10" type="ORF">ABL78_6359</name>
</gene>
<feature type="domain" description="tRNA wybutosine-synthesizing protein" evidence="9">
    <location>
        <begin position="25"/>
        <end position="275"/>
    </location>
</feature>
<dbReference type="PANTHER" id="PTHR48418">
    <property type="entry name" value="TRNA WYBUTOSINE-SYNTHESIZING PROTEIN 3"/>
    <property type="match status" value="1"/>
</dbReference>
<keyword evidence="3" id="KW-0489">Methyltransferase</keyword>
<dbReference type="VEuPathDB" id="TriTrypDB:Lsey_0246_0150"/>
<dbReference type="AlphaFoldDB" id="A0A0N1PB24"/>
<dbReference type="InterPro" id="IPR036602">
    <property type="entry name" value="tRNA_yW-synthesising-like_sf"/>
</dbReference>
<dbReference type="OMA" id="KITCCIT"/>
<comment type="similarity">
    <text evidence="1">Belongs to the TYW3 family.</text>
</comment>
<sequence length="283" mass="31192">MRRTFSQLRKAIAGVEESQFFSSMRKQILSDLQANTNDKSLAGRVDPQIAELVHYVNSSFPQYVTSSSCAGRVSLFHKGVKETKGAATHTETAFDTAATPAALFLVPQRKRGSFGQGTLYQSHDPLPEDTSAVVAESIVPALEKFWTWRQTHTSDPALCSSEVLQLKFEPMILHVLCADIASAAVLLNCGSESGQMNSGIVSCSRGTKENRKITCCITSPLCVDVPLFAHDKWCLPHESFHSDAWTMFLSATLHHVNALFRENTRRRERFAAELKSRLGTAAS</sequence>
<dbReference type="OrthoDB" id="263283at2759"/>
<accession>A0A0N1PB24</accession>
<evidence type="ECO:0000259" key="9">
    <source>
        <dbReference type="Pfam" id="PF02676"/>
    </source>
</evidence>
<dbReference type="GO" id="GO:0008033">
    <property type="term" value="P:tRNA processing"/>
    <property type="evidence" value="ECO:0007669"/>
    <property type="project" value="UniProtKB-KW"/>
</dbReference>
<dbReference type="GO" id="GO:0032259">
    <property type="term" value="P:methylation"/>
    <property type="evidence" value="ECO:0007669"/>
    <property type="project" value="UniProtKB-KW"/>
</dbReference>
<evidence type="ECO:0000256" key="6">
    <source>
        <dbReference type="ARBA" id="ARBA00022694"/>
    </source>
</evidence>
<evidence type="ECO:0000256" key="2">
    <source>
        <dbReference type="ARBA" id="ARBA00012750"/>
    </source>
</evidence>
<comment type="catalytic activity">
    <reaction evidence="8">
        <text>4-demethyl-7-[(3S)-3-amino-3-carboxypropyl]wyosine(37) in tRNA(Phe) + S-adenosyl-L-methionine = 7-[(3S)-3-amino-3-carboxypropyl]wyosine(37) in tRNA(Phe) + S-adenosyl-L-homocysteine + H(+)</text>
        <dbReference type="Rhea" id="RHEA:36635"/>
        <dbReference type="Rhea" id="RHEA-COMP:10378"/>
        <dbReference type="Rhea" id="RHEA-COMP:10379"/>
        <dbReference type="ChEBI" id="CHEBI:15378"/>
        <dbReference type="ChEBI" id="CHEBI:57856"/>
        <dbReference type="ChEBI" id="CHEBI:59789"/>
        <dbReference type="ChEBI" id="CHEBI:73543"/>
        <dbReference type="ChEBI" id="CHEBI:73550"/>
        <dbReference type="EC" id="2.1.1.282"/>
    </reaction>
</comment>
<evidence type="ECO:0000256" key="3">
    <source>
        <dbReference type="ARBA" id="ARBA00022603"/>
    </source>
</evidence>
<protein>
    <recommendedName>
        <fullName evidence="2">tRNA(Phe) 7-[(3-amino-3-carboxypropyl)-4-demethylwyosine(37)-N(4)]-methyltransferase</fullName>
        <ecNumber evidence="2">2.1.1.282</ecNumber>
    </recommendedName>
    <alternativeName>
        <fullName evidence="7">tRNA(Phe) 7-((3-amino-3-carboxypropyl)-4-demethylwyosine(37)-N(4))-methyltransferase</fullName>
    </alternativeName>
</protein>
<comment type="caution">
    <text evidence="10">The sequence shown here is derived from an EMBL/GenBank/DDBJ whole genome shotgun (WGS) entry which is preliminary data.</text>
</comment>
<dbReference type="SUPFAM" id="SSF111278">
    <property type="entry name" value="SSo0622-like"/>
    <property type="match status" value="1"/>
</dbReference>
<evidence type="ECO:0000256" key="8">
    <source>
        <dbReference type="ARBA" id="ARBA00049202"/>
    </source>
</evidence>
<name>A0A0N1PB24_LEPSE</name>
<dbReference type="FunFam" id="3.30.1960.10:FF:000008">
    <property type="entry name" value="Methyltransferase TYW3, putative"/>
    <property type="match status" value="1"/>
</dbReference>
<reference evidence="10 11" key="1">
    <citation type="journal article" date="2015" name="PLoS Pathog.">
        <title>Leptomonas seymouri: Adaptations to the Dixenous Life Cycle Analyzed by Genome Sequencing, Transcriptome Profiling and Co-infection with Leishmania donovani.</title>
        <authorList>
            <person name="Kraeva N."/>
            <person name="Butenko A."/>
            <person name="Hlavacova J."/>
            <person name="Kostygov A."/>
            <person name="Myskova J."/>
            <person name="Grybchuk D."/>
            <person name="Lestinova T."/>
            <person name="Votypka J."/>
            <person name="Volf P."/>
            <person name="Opperdoes F."/>
            <person name="Flegontov P."/>
            <person name="Lukes J."/>
            <person name="Yurchenko V."/>
        </authorList>
    </citation>
    <scope>NUCLEOTIDE SEQUENCE [LARGE SCALE GENOMIC DNA]</scope>
    <source>
        <strain evidence="10 11">ATCC 30220</strain>
    </source>
</reference>
<dbReference type="PANTHER" id="PTHR48418:SF1">
    <property type="entry name" value="TRNA WYBUTOSINE-SYNTHESIZING PROTEIN 3"/>
    <property type="match status" value="1"/>
</dbReference>
<evidence type="ECO:0000256" key="4">
    <source>
        <dbReference type="ARBA" id="ARBA00022679"/>
    </source>
</evidence>
<keyword evidence="5" id="KW-0949">S-adenosyl-L-methionine</keyword>
<keyword evidence="11" id="KW-1185">Reference proteome</keyword>
<evidence type="ECO:0000313" key="10">
    <source>
        <dbReference type="EMBL" id="KPI84598.1"/>
    </source>
</evidence>
<organism evidence="10 11">
    <name type="scientific">Leptomonas seymouri</name>
    <dbReference type="NCBI Taxonomy" id="5684"/>
    <lineage>
        <taxon>Eukaryota</taxon>
        <taxon>Discoba</taxon>
        <taxon>Euglenozoa</taxon>
        <taxon>Kinetoplastea</taxon>
        <taxon>Metakinetoplastina</taxon>
        <taxon>Trypanosomatida</taxon>
        <taxon>Trypanosomatidae</taxon>
        <taxon>Leishmaniinae</taxon>
        <taxon>Leptomonas</taxon>
    </lineage>
</organism>
<evidence type="ECO:0000256" key="5">
    <source>
        <dbReference type="ARBA" id="ARBA00022691"/>
    </source>
</evidence>
<evidence type="ECO:0000256" key="7">
    <source>
        <dbReference type="ARBA" id="ARBA00030554"/>
    </source>
</evidence>
<dbReference type="EMBL" id="LJSK01000246">
    <property type="protein sequence ID" value="KPI84598.1"/>
    <property type="molecule type" value="Genomic_DNA"/>
</dbReference>
<dbReference type="GO" id="GO:0008168">
    <property type="term" value="F:methyltransferase activity"/>
    <property type="evidence" value="ECO:0007669"/>
    <property type="project" value="UniProtKB-KW"/>
</dbReference>
<dbReference type="Gene3D" id="3.30.1960.10">
    <property type="entry name" value="tRNA wybutosine-synthesizing-like"/>
    <property type="match status" value="1"/>
</dbReference>
<dbReference type="EC" id="2.1.1.282" evidence="2"/>
<keyword evidence="4" id="KW-0808">Transferase</keyword>
<proteinExistence type="inferred from homology"/>
<dbReference type="Pfam" id="PF02676">
    <property type="entry name" value="TYW3"/>
    <property type="match status" value="1"/>
</dbReference>
<evidence type="ECO:0000256" key="1">
    <source>
        <dbReference type="ARBA" id="ARBA00008569"/>
    </source>
</evidence>
<evidence type="ECO:0000313" key="11">
    <source>
        <dbReference type="Proteomes" id="UP000038009"/>
    </source>
</evidence>